<comment type="subcellular location">
    <subcellularLocation>
        <location evidence="1">Membrane</location>
        <topology evidence="1">Multi-pass membrane protein</topology>
    </subcellularLocation>
</comment>
<feature type="transmembrane region" description="Helical" evidence="5">
    <location>
        <begin position="206"/>
        <end position="225"/>
    </location>
</feature>
<organism evidence="7">
    <name type="scientific">Laccaria bicolor (strain S238N-H82 / ATCC MYA-4686)</name>
    <name type="common">Bicoloured deceiver</name>
    <name type="synonym">Laccaria laccata var. bicolor</name>
    <dbReference type="NCBI Taxonomy" id="486041"/>
    <lineage>
        <taxon>Eukaryota</taxon>
        <taxon>Fungi</taxon>
        <taxon>Dikarya</taxon>
        <taxon>Basidiomycota</taxon>
        <taxon>Agaricomycotina</taxon>
        <taxon>Agaricomycetes</taxon>
        <taxon>Agaricomycetidae</taxon>
        <taxon>Agaricales</taxon>
        <taxon>Agaricineae</taxon>
        <taxon>Hydnangiaceae</taxon>
        <taxon>Laccaria</taxon>
    </lineage>
</organism>
<dbReference type="Gene3D" id="1.20.1250.20">
    <property type="entry name" value="MFS general substrate transporter like domains"/>
    <property type="match status" value="1"/>
</dbReference>
<keyword evidence="7" id="KW-1185">Reference proteome</keyword>
<gene>
    <name evidence="6" type="ORF">LACBIDRAFT_317961</name>
</gene>
<keyword evidence="3 5" id="KW-1133">Transmembrane helix</keyword>
<dbReference type="PANTHER" id="PTHR23507:SF1">
    <property type="entry name" value="FI18259P1-RELATED"/>
    <property type="match status" value="1"/>
</dbReference>
<dbReference type="InterPro" id="IPR036259">
    <property type="entry name" value="MFS_trans_sf"/>
</dbReference>
<feature type="transmembrane region" description="Helical" evidence="5">
    <location>
        <begin position="168"/>
        <end position="194"/>
    </location>
</feature>
<dbReference type="InParanoid" id="B0D5M0"/>
<dbReference type="GO" id="GO:0022857">
    <property type="term" value="F:transmembrane transporter activity"/>
    <property type="evidence" value="ECO:0007669"/>
    <property type="project" value="InterPro"/>
</dbReference>
<dbReference type="SUPFAM" id="SSF103473">
    <property type="entry name" value="MFS general substrate transporter"/>
    <property type="match status" value="1"/>
</dbReference>
<dbReference type="Pfam" id="PF07690">
    <property type="entry name" value="MFS_1"/>
    <property type="match status" value="1"/>
</dbReference>
<dbReference type="HOGENOM" id="CLU_017517_1_0_1"/>
<dbReference type="AlphaFoldDB" id="B0D5M0"/>
<evidence type="ECO:0000313" key="7">
    <source>
        <dbReference type="Proteomes" id="UP000001194"/>
    </source>
</evidence>
<keyword evidence="4 5" id="KW-0472">Membrane</keyword>
<feature type="transmembrane region" description="Helical" evidence="5">
    <location>
        <begin position="321"/>
        <end position="342"/>
    </location>
</feature>
<dbReference type="GO" id="GO:0016020">
    <property type="term" value="C:membrane"/>
    <property type="evidence" value="ECO:0007669"/>
    <property type="project" value="UniProtKB-SubCell"/>
</dbReference>
<evidence type="ECO:0000256" key="4">
    <source>
        <dbReference type="ARBA" id="ARBA00023136"/>
    </source>
</evidence>
<dbReference type="EMBL" id="DS547098">
    <property type="protein sequence ID" value="EDR10041.1"/>
    <property type="molecule type" value="Genomic_DNA"/>
</dbReference>
<dbReference type="OrthoDB" id="3026777at2759"/>
<evidence type="ECO:0000256" key="5">
    <source>
        <dbReference type="SAM" id="Phobius"/>
    </source>
</evidence>
<evidence type="ECO:0000256" key="1">
    <source>
        <dbReference type="ARBA" id="ARBA00004141"/>
    </source>
</evidence>
<keyword evidence="2 5" id="KW-0812">Transmembrane</keyword>
<dbReference type="FunCoup" id="B0D5M0">
    <property type="interactions" value="26"/>
</dbReference>
<accession>B0D5M0</accession>
<evidence type="ECO:0000313" key="6">
    <source>
        <dbReference type="EMBL" id="EDR10041.1"/>
    </source>
</evidence>
<feature type="transmembrane region" description="Helical" evidence="5">
    <location>
        <begin position="237"/>
        <end position="257"/>
    </location>
</feature>
<feature type="transmembrane region" description="Helical" evidence="5">
    <location>
        <begin position="44"/>
        <end position="61"/>
    </location>
</feature>
<name>B0D5M0_LACBS</name>
<dbReference type="GeneID" id="6074892"/>
<evidence type="ECO:0000256" key="2">
    <source>
        <dbReference type="ARBA" id="ARBA00022692"/>
    </source>
</evidence>
<protein>
    <submittedName>
        <fullName evidence="6">Predicted protein</fullName>
    </submittedName>
</protein>
<dbReference type="PANTHER" id="PTHR23507">
    <property type="entry name" value="ZGC:174356"/>
    <property type="match status" value="1"/>
</dbReference>
<evidence type="ECO:0000256" key="3">
    <source>
        <dbReference type="ARBA" id="ARBA00022989"/>
    </source>
</evidence>
<feature type="transmembrane region" description="Helical" evidence="5">
    <location>
        <begin position="500"/>
        <end position="519"/>
    </location>
</feature>
<feature type="transmembrane region" description="Helical" evidence="5">
    <location>
        <begin position="106"/>
        <end position="125"/>
    </location>
</feature>
<reference evidence="6 7" key="1">
    <citation type="journal article" date="2008" name="Nature">
        <title>The genome of Laccaria bicolor provides insights into mycorrhizal symbiosis.</title>
        <authorList>
            <person name="Martin F."/>
            <person name="Aerts A."/>
            <person name="Ahren D."/>
            <person name="Brun A."/>
            <person name="Danchin E.G.J."/>
            <person name="Duchaussoy F."/>
            <person name="Gibon J."/>
            <person name="Kohler A."/>
            <person name="Lindquist E."/>
            <person name="Pereda V."/>
            <person name="Salamov A."/>
            <person name="Shapiro H.J."/>
            <person name="Wuyts J."/>
            <person name="Blaudez D."/>
            <person name="Buee M."/>
            <person name="Brokstein P."/>
            <person name="Canbaeck B."/>
            <person name="Cohen D."/>
            <person name="Courty P.E."/>
            <person name="Coutinho P.M."/>
            <person name="Delaruelle C."/>
            <person name="Detter J.C."/>
            <person name="Deveau A."/>
            <person name="DiFazio S."/>
            <person name="Duplessis S."/>
            <person name="Fraissinet-Tachet L."/>
            <person name="Lucic E."/>
            <person name="Frey-Klett P."/>
            <person name="Fourrey C."/>
            <person name="Feussner I."/>
            <person name="Gay G."/>
            <person name="Grimwood J."/>
            <person name="Hoegger P.J."/>
            <person name="Jain P."/>
            <person name="Kilaru S."/>
            <person name="Labbe J."/>
            <person name="Lin Y.C."/>
            <person name="Legue V."/>
            <person name="Le Tacon F."/>
            <person name="Marmeisse R."/>
            <person name="Melayah D."/>
            <person name="Montanini B."/>
            <person name="Muratet M."/>
            <person name="Nehls U."/>
            <person name="Niculita-Hirzel H."/>
            <person name="Oudot-Le Secq M.P."/>
            <person name="Peter M."/>
            <person name="Quesneville H."/>
            <person name="Rajashekar B."/>
            <person name="Reich M."/>
            <person name="Rouhier N."/>
            <person name="Schmutz J."/>
            <person name="Yin T."/>
            <person name="Chalot M."/>
            <person name="Henrissat B."/>
            <person name="Kuees U."/>
            <person name="Lucas S."/>
            <person name="Van de Peer Y."/>
            <person name="Podila G.K."/>
            <person name="Polle A."/>
            <person name="Pukkila P.J."/>
            <person name="Richardson P.M."/>
            <person name="Rouze P."/>
            <person name="Sanders I.R."/>
            <person name="Stajich J.E."/>
            <person name="Tunlid A."/>
            <person name="Tuskan G."/>
            <person name="Grigoriev I.V."/>
        </authorList>
    </citation>
    <scope>NUCLEOTIDE SEQUENCE [LARGE SCALE GENOMIC DNA]</scope>
    <source>
        <strain evidence="7">S238N-H82 / ATCC MYA-4686</strain>
    </source>
</reference>
<proteinExistence type="predicted"/>
<sequence length="557" mass="60561">MEPRVESFPDEASLLLPRASTSRRNHHDSSMTFMQRVRRLDAHPYWLLPVVLVMSMARGVTMSPRIQVYKAIACRALSDGSQGADLNLLTLAGCGDADVQARAVRIQASVVTIMSVLSAISTGFWSRAGDARGRKPILCVFIIGAVLMEAVFVLVMRPQSFFGKYAEHLILVGPILEGFVGGLSTFNGVVHAYVSDCTRHGSRSKIFSTIQGIVFVGLAIGPWVGGLFLPPTGYNDGFFFVSISLMLGTLLYVLFICPESLQHRPVDNTYIQDELQFKTSPVLVARRMFTKFISALLSPIAMFAPRTVPGQGPRPNYNMTFLGLGLFIYLVSTGVYSAKYLYAQHVYTWTTAQLGYYMSVLWISRAFNLLVFLPIVISYLKPKRTSTPGTNPNSRDIGAELKFDRYLAQASLGVDGFADSLVAITSNKSQATFIGLSTLSSFTSGGNPALHSLGAVCIHACGYGSEVGALFGAIGVLSAIAHTISPYIYALTYSSTVANFPQAIFVLAACLLFSAVALLNRVQPIEGEVAEHEPSTTEVVYRSIPDVEGDLHEELEP</sequence>
<dbReference type="Proteomes" id="UP000001194">
    <property type="component" value="Unassembled WGS sequence"/>
</dbReference>
<feature type="transmembrane region" description="Helical" evidence="5">
    <location>
        <begin position="467"/>
        <end position="488"/>
    </location>
</feature>
<dbReference type="RefSeq" id="XP_001879426.1">
    <property type="nucleotide sequence ID" value="XM_001879391.1"/>
</dbReference>
<dbReference type="InterPro" id="IPR011701">
    <property type="entry name" value="MFS"/>
</dbReference>
<feature type="transmembrane region" description="Helical" evidence="5">
    <location>
        <begin position="354"/>
        <end position="377"/>
    </location>
</feature>
<dbReference type="KEGG" id="lbc:LACBIDRAFT_317961"/>
<feature type="transmembrane region" description="Helical" evidence="5">
    <location>
        <begin position="137"/>
        <end position="156"/>
    </location>
</feature>